<keyword evidence="3" id="KW-1185">Reference proteome</keyword>
<dbReference type="OrthoDB" id="9807606at2"/>
<dbReference type="AlphaFoldDB" id="A0A557SMZ2"/>
<protein>
    <submittedName>
        <fullName evidence="2">Enoyl-CoA hydratase/isomerase family protein</fullName>
    </submittedName>
</protein>
<dbReference type="PANTHER" id="PTHR42964">
    <property type="entry name" value="ENOYL-COA HYDRATASE"/>
    <property type="match status" value="1"/>
</dbReference>
<proteinExistence type="inferred from homology"/>
<dbReference type="FunFam" id="3.90.226.10:FF:000066">
    <property type="entry name" value="Enoyl-CoA hydratase"/>
    <property type="match status" value="1"/>
</dbReference>
<evidence type="ECO:0000313" key="3">
    <source>
        <dbReference type="Proteomes" id="UP000316649"/>
    </source>
</evidence>
<organism evidence="2 3">
    <name type="scientific">Sedimenticola selenatireducens</name>
    <dbReference type="NCBI Taxonomy" id="191960"/>
    <lineage>
        <taxon>Bacteria</taxon>
        <taxon>Pseudomonadati</taxon>
        <taxon>Pseudomonadota</taxon>
        <taxon>Gammaproteobacteria</taxon>
        <taxon>Chromatiales</taxon>
        <taxon>Sedimenticolaceae</taxon>
        <taxon>Sedimenticola</taxon>
    </lineage>
</organism>
<dbReference type="PANTHER" id="PTHR42964:SF1">
    <property type="entry name" value="POLYKETIDE BIOSYNTHESIS ENOYL-COA HYDRATASE PKSH-RELATED"/>
    <property type="match status" value="1"/>
</dbReference>
<dbReference type="GO" id="GO:0008300">
    <property type="term" value="P:isoprenoid catabolic process"/>
    <property type="evidence" value="ECO:0007669"/>
    <property type="project" value="TreeGrafter"/>
</dbReference>
<dbReference type="Gene3D" id="3.90.226.10">
    <property type="entry name" value="2-enoyl-CoA Hydratase, Chain A, domain 1"/>
    <property type="match status" value="1"/>
</dbReference>
<dbReference type="GO" id="GO:0016853">
    <property type="term" value="F:isomerase activity"/>
    <property type="evidence" value="ECO:0007669"/>
    <property type="project" value="UniProtKB-KW"/>
</dbReference>
<comment type="caution">
    <text evidence="2">The sequence shown here is derived from an EMBL/GenBank/DDBJ whole genome shotgun (WGS) entry which is preliminary data.</text>
</comment>
<dbReference type="InterPro" id="IPR001753">
    <property type="entry name" value="Enoyl-CoA_hydra/iso"/>
</dbReference>
<dbReference type="SUPFAM" id="SSF52096">
    <property type="entry name" value="ClpP/crotonase"/>
    <property type="match status" value="1"/>
</dbReference>
<name>A0A557SMZ2_9GAMM</name>
<sequence>MAENSVTLDLDDRGVATLTINRPEIHNAFDDALINRLLQALESVEVDPKARIVVLRSEGKSFSAGADLRWMRRMADYSESENLKDAMALASLMERLNNLSKPTIAVVQGAAFGGGVGLVACCDMAVASESAKFCLSEVRLGLIPAVISPYVIAAMGERASRRYFLTAERFDAVEAHRLGLVHEVVPEEQLQTQVDALIDQLLMGGPRSLAAAKSLIFAVSRQPTSEAVIKDTAQRITAARASDEGKEGLNAFLNKRPPAWIPED</sequence>
<evidence type="ECO:0000313" key="2">
    <source>
        <dbReference type="EMBL" id="TVO78776.1"/>
    </source>
</evidence>
<dbReference type="InterPro" id="IPR051683">
    <property type="entry name" value="Enoyl-CoA_Hydratase/Isomerase"/>
</dbReference>
<accession>A0A557SMZ2</accession>
<gene>
    <name evidence="2" type="ORF">FHP88_00800</name>
</gene>
<dbReference type="CDD" id="cd06558">
    <property type="entry name" value="crotonase-like"/>
    <property type="match status" value="1"/>
</dbReference>
<comment type="similarity">
    <text evidence="1">Belongs to the enoyl-CoA hydratase/isomerase family.</text>
</comment>
<dbReference type="Pfam" id="PF00378">
    <property type="entry name" value="ECH_1"/>
    <property type="match status" value="1"/>
</dbReference>
<reference evidence="2 3" key="1">
    <citation type="submission" date="2019-07" db="EMBL/GenBank/DDBJ databases">
        <title>The pathways for chlorine oxyanion respiration interact through the shared metabolite chlorate.</title>
        <authorList>
            <person name="Barnum T.P."/>
            <person name="Cheng Y."/>
            <person name="Hill K.A."/>
            <person name="Lucas L.N."/>
            <person name="Carlson H.K."/>
            <person name="Coates J.D."/>
        </authorList>
    </citation>
    <scope>NUCLEOTIDE SEQUENCE [LARGE SCALE GENOMIC DNA]</scope>
    <source>
        <strain evidence="2 3">BK-1</strain>
    </source>
</reference>
<keyword evidence="2" id="KW-0413">Isomerase</keyword>
<dbReference type="InterPro" id="IPR029045">
    <property type="entry name" value="ClpP/crotonase-like_dom_sf"/>
</dbReference>
<dbReference type="EMBL" id="VMNH01000002">
    <property type="protein sequence ID" value="TVO78776.1"/>
    <property type="molecule type" value="Genomic_DNA"/>
</dbReference>
<dbReference type="Proteomes" id="UP000316649">
    <property type="component" value="Unassembled WGS sequence"/>
</dbReference>
<dbReference type="InterPro" id="IPR014748">
    <property type="entry name" value="Enoyl-CoA_hydra_C"/>
</dbReference>
<dbReference type="Gene3D" id="1.10.12.10">
    <property type="entry name" value="Lyase 2-enoyl-coa Hydratase, Chain A, domain 2"/>
    <property type="match status" value="1"/>
</dbReference>
<evidence type="ECO:0000256" key="1">
    <source>
        <dbReference type="ARBA" id="ARBA00005254"/>
    </source>
</evidence>